<proteinExistence type="predicted"/>
<protein>
    <submittedName>
        <fullName evidence="1">Membrane protein insertion efficiency factor YidD</fullName>
    </submittedName>
</protein>
<organism evidence="1 2">
    <name type="scientific">Pedobacter kyonggii</name>
    <dbReference type="NCBI Taxonomy" id="1926871"/>
    <lineage>
        <taxon>Bacteria</taxon>
        <taxon>Pseudomonadati</taxon>
        <taxon>Bacteroidota</taxon>
        <taxon>Sphingobacteriia</taxon>
        <taxon>Sphingobacteriales</taxon>
        <taxon>Sphingobacteriaceae</taxon>
        <taxon>Pedobacter</taxon>
    </lineage>
</organism>
<accession>A0A4Q9HEA3</accession>
<comment type="caution">
    <text evidence="1">The sequence shown here is derived from an EMBL/GenBank/DDBJ whole genome shotgun (WGS) entry which is preliminary data.</text>
</comment>
<gene>
    <name evidence="1" type="primary">yidD</name>
    <name evidence="1" type="ORF">EYS08_07160</name>
</gene>
<dbReference type="NCBIfam" id="TIGR00278">
    <property type="entry name" value="membrane protein insertion efficiency factor YidD"/>
    <property type="match status" value="1"/>
</dbReference>
<dbReference type="Proteomes" id="UP000291819">
    <property type="component" value="Unassembled WGS sequence"/>
</dbReference>
<evidence type="ECO:0000313" key="1">
    <source>
        <dbReference type="EMBL" id="TBO43125.1"/>
    </source>
</evidence>
<dbReference type="InterPro" id="IPR002696">
    <property type="entry name" value="Membr_insert_effic_factor_YidD"/>
</dbReference>
<dbReference type="OrthoDB" id="710170at2"/>
<sequence length="95" mass="11097">MKIILLLAIRIYWLVFPQNKRRKCIFKVSCSKHVYQITNEGGLSKGLIALKYRYQNCRTGFHIFENHIDGSKMMILPDGQLLQENEIAARFFSCS</sequence>
<keyword evidence="2" id="KW-1185">Reference proteome</keyword>
<dbReference type="Pfam" id="PF01809">
    <property type="entry name" value="YidD"/>
    <property type="match status" value="1"/>
</dbReference>
<evidence type="ECO:0000313" key="2">
    <source>
        <dbReference type="Proteomes" id="UP000291819"/>
    </source>
</evidence>
<name>A0A4Q9HEA3_9SPHI</name>
<dbReference type="RefSeq" id="WP_131029379.1">
    <property type="nucleotide sequence ID" value="NZ_SIXF01000005.1"/>
</dbReference>
<dbReference type="EMBL" id="SIXF01000005">
    <property type="protein sequence ID" value="TBO43125.1"/>
    <property type="molecule type" value="Genomic_DNA"/>
</dbReference>
<dbReference type="AlphaFoldDB" id="A0A4Q9HEA3"/>
<reference evidence="1 2" key="1">
    <citation type="submission" date="2019-02" db="EMBL/GenBank/DDBJ databases">
        <title>Pedobacter kyonggii whole genome sequence analysis.</title>
        <authorList>
            <person name="Dahal R.H."/>
        </authorList>
    </citation>
    <scope>NUCLEOTIDE SEQUENCE [LARGE SCALE GENOMIC DNA]</scope>
    <source>
        <strain evidence="1 2">K-4-11-1</strain>
    </source>
</reference>